<evidence type="ECO:0000313" key="5">
    <source>
        <dbReference type="EMBL" id="ELZ46341.1"/>
    </source>
</evidence>
<dbReference type="PROSITE" id="PS51318">
    <property type="entry name" value="TAT"/>
    <property type="match status" value="1"/>
</dbReference>
<reference evidence="5 6" key="1">
    <citation type="journal article" date="2014" name="PLoS Genet.">
        <title>Phylogenetically driven sequencing of extremely halophilic archaea reveals strategies for static and dynamic osmo-response.</title>
        <authorList>
            <person name="Becker E.A."/>
            <person name="Seitzer P.M."/>
            <person name="Tritt A."/>
            <person name="Larsen D."/>
            <person name="Krusor M."/>
            <person name="Yao A.I."/>
            <person name="Wu D."/>
            <person name="Madern D."/>
            <person name="Eisen J.A."/>
            <person name="Darling A.E."/>
            <person name="Facciotti M.T."/>
        </authorList>
    </citation>
    <scope>NUCLEOTIDE SEQUENCE [LARGE SCALE GENOMIC DNA]</scope>
    <source>
        <strain evidence="5 6">DSM 10284</strain>
    </source>
</reference>
<proteinExistence type="predicted"/>
<dbReference type="Gene3D" id="1.50.10.100">
    <property type="entry name" value="Chondroitin AC/alginate lyase"/>
    <property type="match status" value="1"/>
</dbReference>
<dbReference type="InterPro" id="IPR008929">
    <property type="entry name" value="Chondroitin_lyas"/>
</dbReference>
<protein>
    <recommendedName>
        <fullName evidence="4">Alginate lyase domain-containing protein</fullName>
    </recommendedName>
</protein>
<evidence type="ECO:0000256" key="2">
    <source>
        <dbReference type="ARBA" id="ARBA00023239"/>
    </source>
</evidence>
<keyword evidence="1" id="KW-0732">Signal</keyword>
<dbReference type="SMR" id="M0EEX5"/>
<evidence type="ECO:0000256" key="1">
    <source>
        <dbReference type="ARBA" id="ARBA00022729"/>
    </source>
</evidence>
<dbReference type="Pfam" id="PF05426">
    <property type="entry name" value="Alginate_lyase"/>
    <property type="match status" value="1"/>
</dbReference>
<dbReference type="Proteomes" id="UP000011509">
    <property type="component" value="Unassembled WGS sequence"/>
</dbReference>
<accession>M0EEX5</accession>
<evidence type="ECO:0000259" key="4">
    <source>
        <dbReference type="Pfam" id="PF05426"/>
    </source>
</evidence>
<gene>
    <name evidence="5" type="ORF">C464_11018</name>
</gene>
<dbReference type="GO" id="GO:0042597">
    <property type="term" value="C:periplasmic space"/>
    <property type="evidence" value="ECO:0007669"/>
    <property type="project" value="InterPro"/>
</dbReference>
<evidence type="ECO:0000313" key="6">
    <source>
        <dbReference type="Proteomes" id="UP000011509"/>
    </source>
</evidence>
<dbReference type="AlphaFoldDB" id="M0EEX5"/>
<dbReference type="RefSeq" id="WP_006113725.1">
    <property type="nucleotide sequence ID" value="NZ_AOJL01000043.1"/>
</dbReference>
<evidence type="ECO:0000256" key="3">
    <source>
        <dbReference type="SAM" id="MobiDB-lite"/>
    </source>
</evidence>
<feature type="compositionally biased region" description="Low complexity" evidence="3">
    <location>
        <begin position="8"/>
        <end position="17"/>
    </location>
</feature>
<dbReference type="GO" id="GO:0016829">
    <property type="term" value="F:lyase activity"/>
    <property type="evidence" value="ECO:0007669"/>
    <property type="project" value="UniProtKB-KW"/>
</dbReference>
<comment type="caution">
    <text evidence="5">The sequence shown here is derived from an EMBL/GenBank/DDBJ whole genome shotgun (WGS) entry which is preliminary data.</text>
</comment>
<sequence>MTRRRSSRPSGRAAAGVGRDDGTSRRDVLRSAASLGLAGVLAGCAAESDPENSGAPRETRADPAVYAGFLDGNEVVAIRERVENDEEPWKTAYDAQIRDANRAVAATPSSVVDDGSPPGVDEHRFATGEDRPDYRAAIEMGTWVRDLGIGYVFTGRERFASAAIRLLEHWFLAPETRMYPSGRNFGETYFSIELHITLPTLIYGAALVRDSPRWSTVEADREELRAWVETYLADLEDGRGKQRYTGVVKNNIYAWWILARATAAAYLDDRDALTRAFDDWRAHALDQLEPSGLLKHERQRVDGLEYSVYGLKALAFTAEIARHYGVDLYGYALPGDDVSALLRAFEGNRPYVTDAAEWEWGTGENGYTDADRTAAGSVYELAHSRWDRSEFRAVVESIGRPLYDRRILGWTTLTHADRFALDID</sequence>
<name>M0EEX5_9EURY</name>
<keyword evidence="6" id="KW-1185">Reference proteome</keyword>
<dbReference type="PATRIC" id="fig|1227466.3.peg.2206"/>
<dbReference type="STRING" id="1227466.C464_11018"/>
<dbReference type="OrthoDB" id="218429at2157"/>
<dbReference type="SUPFAM" id="SSF48230">
    <property type="entry name" value="Chondroitin AC/alginate lyase"/>
    <property type="match status" value="1"/>
</dbReference>
<feature type="domain" description="Alginate lyase" evidence="4">
    <location>
        <begin position="108"/>
        <end position="358"/>
    </location>
</feature>
<dbReference type="InterPro" id="IPR006311">
    <property type="entry name" value="TAT_signal"/>
</dbReference>
<feature type="region of interest" description="Disordered" evidence="3">
    <location>
        <begin position="1"/>
        <end position="26"/>
    </location>
</feature>
<organism evidence="5 6">
    <name type="scientific">Halorubrum coriense DSM 10284</name>
    <dbReference type="NCBI Taxonomy" id="1227466"/>
    <lineage>
        <taxon>Archaea</taxon>
        <taxon>Methanobacteriati</taxon>
        <taxon>Methanobacteriota</taxon>
        <taxon>Stenosarchaea group</taxon>
        <taxon>Halobacteria</taxon>
        <taxon>Halobacteriales</taxon>
        <taxon>Haloferacaceae</taxon>
        <taxon>Halorubrum</taxon>
    </lineage>
</organism>
<keyword evidence="2" id="KW-0456">Lyase</keyword>
<dbReference type="EMBL" id="AOJL01000043">
    <property type="protein sequence ID" value="ELZ46341.1"/>
    <property type="molecule type" value="Genomic_DNA"/>
</dbReference>
<dbReference type="InterPro" id="IPR008397">
    <property type="entry name" value="Alginate_lyase_dom"/>
</dbReference>